<gene>
    <name evidence="1" type="ORF">ACFSYS_14545</name>
</gene>
<keyword evidence="2" id="KW-1185">Reference proteome</keyword>
<dbReference type="RefSeq" id="WP_251738868.1">
    <property type="nucleotide sequence ID" value="NZ_JBHUOJ010000032.1"/>
</dbReference>
<proteinExistence type="predicted"/>
<evidence type="ECO:0000313" key="2">
    <source>
        <dbReference type="Proteomes" id="UP001597438"/>
    </source>
</evidence>
<organism evidence="1 2">
    <name type="scientific">Christiangramia antarctica</name>
    <dbReference type="NCBI Taxonomy" id="2058158"/>
    <lineage>
        <taxon>Bacteria</taxon>
        <taxon>Pseudomonadati</taxon>
        <taxon>Bacteroidota</taxon>
        <taxon>Flavobacteriia</taxon>
        <taxon>Flavobacteriales</taxon>
        <taxon>Flavobacteriaceae</taxon>
        <taxon>Christiangramia</taxon>
    </lineage>
</organism>
<sequence>MNAEDESLVEVPYEVNNYKNFQYAWYHGDFGKFRLSLLLLKLGMAYDNGLEQEIAYNQTLGSYLAFTENRVKATAALYYQTGKIASRDLSAWYAAAELNIGLSEEVAAGIGAEYLSGTDMDSLDTDLNSFTLWFGTNHKFNGWMDYFYVGNHSNSVGLIDVFAQLSYKKEKFNATLKPHLFWSAANIINTTGDVEDKYLGAEVDFSLGYQLIKEIGLSAGYSHMFAASSMEILKQGNAENTNNWAWVMLTIKPTLFSSEKKQGNQL</sequence>
<comment type="caution">
    <text evidence="1">The sequence shown here is derived from an EMBL/GenBank/DDBJ whole genome shotgun (WGS) entry which is preliminary data.</text>
</comment>
<accession>A0ABW5XAT6</accession>
<dbReference type="EMBL" id="JBHUOJ010000032">
    <property type="protein sequence ID" value="MFD2834508.1"/>
    <property type="molecule type" value="Genomic_DNA"/>
</dbReference>
<evidence type="ECO:0000313" key="1">
    <source>
        <dbReference type="EMBL" id="MFD2834508.1"/>
    </source>
</evidence>
<reference evidence="2" key="1">
    <citation type="journal article" date="2019" name="Int. J. Syst. Evol. Microbiol.">
        <title>The Global Catalogue of Microorganisms (GCM) 10K type strain sequencing project: providing services to taxonomists for standard genome sequencing and annotation.</title>
        <authorList>
            <consortium name="The Broad Institute Genomics Platform"/>
            <consortium name="The Broad Institute Genome Sequencing Center for Infectious Disease"/>
            <person name="Wu L."/>
            <person name="Ma J."/>
        </authorList>
    </citation>
    <scope>NUCLEOTIDE SEQUENCE [LARGE SCALE GENOMIC DNA]</scope>
    <source>
        <strain evidence="2">KCTC 52925</strain>
    </source>
</reference>
<dbReference type="Proteomes" id="UP001597438">
    <property type="component" value="Unassembled WGS sequence"/>
</dbReference>
<dbReference type="Gene3D" id="2.40.160.100">
    <property type="match status" value="1"/>
</dbReference>
<dbReference type="InterPro" id="IPR053728">
    <property type="entry name" value="Alginate_Permeability_Chnl"/>
</dbReference>
<name>A0ABW5XAT6_9FLAO</name>
<protein>
    <submittedName>
        <fullName evidence="1">Alginate export family protein</fullName>
    </submittedName>
</protein>